<dbReference type="EC" id="2.7.7.65" evidence="2"/>
<organism evidence="2 3">
    <name type="scientific">Ascidiaceihabitans donghaensis</name>
    <dbReference type="NCBI Taxonomy" id="1510460"/>
    <lineage>
        <taxon>Bacteria</taxon>
        <taxon>Pseudomonadati</taxon>
        <taxon>Pseudomonadota</taxon>
        <taxon>Alphaproteobacteria</taxon>
        <taxon>Rhodobacterales</taxon>
        <taxon>Paracoccaceae</taxon>
        <taxon>Ascidiaceihabitans</taxon>
    </lineage>
</organism>
<dbReference type="OrthoDB" id="9812260at2"/>
<evidence type="ECO:0000259" key="1">
    <source>
        <dbReference type="PROSITE" id="PS50887"/>
    </source>
</evidence>
<sequence length="351" mass="38428">MKASDNFLSMLDTLCPMHVVLNSTGHIVHAGPTTQKLHPNGPSLIGQRFLEVFVLKRPRAVASVADLLNVSGMKLHLQMRDPPMTELKGVLVPSLCEGQIVVNLSFGISIVDAVGEFGLNCGDFAHTDLTIEMLYLVEAKSAAMEASRKMNLRLQGAKIAAEEQAFTDTLTGLKNRRAMDHFLERYIEEDRSFALMQIDLDFFKAVNDTKGHAAGDHVLQVVSRIMVDETRETDTVARVGGDEFIILLPSAQSEASLSSIGGRIISKLEVPILYQGEHCQISASIGTAFFESGCELTADQLVSNADVALYASKDAGRARQTFFNPKLRHSVTQLVPQNRKEDFAPDVRDAS</sequence>
<dbReference type="NCBIfam" id="TIGR00254">
    <property type="entry name" value="GGDEF"/>
    <property type="match status" value="1"/>
</dbReference>
<protein>
    <submittedName>
        <fullName evidence="2">Putative diguanylate cyclase YegE</fullName>
        <ecNumber evidence="2">2.7.7.65</ecNumber>
    </submittedName>
</protein>
<dbReference type="InterPro" id="IPR042463">
    <property type="entry name" value="HNOB_dom_associated_sf"/>
</dbReference>
<dbReference type="SUPFAM" id="SSF55073">
    <property type="entry name" value="Nucleotide cyclase"/>
    <property type="match status" value="1"/>
</dbReference>
<dbReference type="AlphaFoldDB" id="A0A2R8BGZ6"/>
<dbReference type="Pfam" id="PF00990">
    <property type="entry name" value="GGDEF"/>
    <property type="match status" value="1"/>
</dbReference>
<dbReference type="RefSeq" id="WP_108829246.1">
    <property type="nucleotide sequence ID" value="NZ_OMOR01000001.1"/>
</dbReference>
<evidence type="ECO:0000313" key="2">
    <source>
        <dbReference type="EMBL" id="SPH22285.1"/>
    </source>
</evidence>
<dbReference type="InterPro" id="IPR029787">
    <property type="entry name" value="Nucleotide_cyclase"/>
</dbReference>
<keyword evidence="3" id="KW-1185">Reference proteome</keyword>
<dbReference type="Proteomes" id="UP000244880">
    <property type="component" value="Unassembled WGS sequence"/>
</dbReference>
<dbReference type="CDD" id="cd01949">
    <property type="entry name" value="GGDEF"/>
    <property type="match status" value="1"/>
</dbReference>
<dbReference type="SMART" id="SM00267">
    <property type="entry name" value="GGDEF"/>
    <property type="match status" value="1"/>
</dbReference>
<dbReference type="GO" id="GO:0052621">
    <property type="term" value="F:diguanylate cyclase activity"/>
    <property type="evidence" value="ECO:0007669"/>
    <property type="project" value="UniProtKB-EC"/>
</dbReference>
<dbReference type="PANTHER" id="PTHR46663">
    <property type="entry name" value="DIGUANYLATE CYCLASE DGCT-RELATED"/>
    <property type="match status" value="1"/>
</dbReference>
<dbReference type="InterPro" id="IPR043128">
    <property type="entry name" value="Rev_trsase/Diguanyl_cyclase"/>
</dbReference>
<accession>A0A2R8BGZ6</accession>
<gene>
    <name evidence="2" type="primary">yegE</name>
    <name evidence="2" type="ORF">ASD8599_03029</name>
</gene>
<dbReference type="InterPro" id="IPR052163">
    <property type="entry name" value="DGC-Regulatory_Protein"/>
</dbReference>
<dbReference type="Gene3D" id="3.30.70.270">
    <property type="match status" value="1"/>
</dbReference>
<feature type="domain" description="GGDEF" evidence="1">
    <location>
        <begin position="191"/>
        <end position="325"/>
    </location>
</feature>
<name>A0A2R8BGZ6_9RHOB</name>
<dbReference type="EMBL" id="OMOR01000001">
    <property type="protein sequence ID" value="SPH22285.1"/>
    <property type="molecule type" value="Genomic_DNA"/>
</dbReference>
<dbReference type="PROSITE" id="PS50887">
    <property type="entry name" value="GGDEF"/>
    <property type="match status" value="1"/>
</dbReference>
<evidence type="ECO:0000313" key="3">
    <source>
        <dbReference type="Proteomes" id="UP000244880"/>
    </source>
</evidence>
<proteinExistence type="predicted"/>
<dbReference type="InterPro" id="IPR000160">
    <property type="entry name" value="GGDEF_dom"/>
</dbReference>
<keyword evidence="2" id="KW-0548">Nucleotidyltransferase</keyword>
<dbReference type="Gene3D" id="3.30.450.260">
    <property type="entry name" value="Haem NO binding associated domain"/>
    <property type="match status" value="1"/>
</dbReference>
<keyword evidence="2" id="KW-0808">Transferase</keyword>
<reference evidence="2 3" key="1">
    <citation type="submission" date="2018-03" db="EMBL/GenBank/DDBJ databases">
        <authorList>
            <person name="Keele B.F."/>
        </authorList>
    </citation>
    <scope>NUCLEOTIDE SEQUENCE [LARGE SCALE GENOMIC DNA]</scope>
    <source>
        <strain evidence="2 3">CECT 8599</strain>
    </source>
</reference>
<dbReference type="PANTHER" id="PTHR46663:SF2">
    <property type="entry name" value="GGDEF DOMAIN-CONTAINING PROTEIN"/>
    <property type="match status" value="1"/>
</dbReference>